<accession>A0A3M9LHQ9</accession>
<proteinExistence type="predicted"/>
<comment type="caution">
    <text evidence="1">The sequence shown here is derived from an EMBL/GenBank/DDBJ whole genome shotgun (WGS) entry which is preliminary data.</text>
</comment>
<sequence>MKWRKQPGSIIEHKKNCKYKNCNCGQIIDCNLAI</sequence>
<protein>
    <submittedName>
        <fullName evidence="1">Uncharacterized protein</fullName>
    </submittedName>
</protein>
<dbReference type="Proteomes" id="UP000273978">
    <property type="component" value="Unassembled WGS sequence"/>
</dbReference>
<evidence type="ECO:0000313" key="1">
    <source>
        <dbReference type="EMBL" id="RNI12834.1"/>
    </source>
</evidence>
<evidence type="ECO:0000313" key="2">
    <source>
        <dbReference type="Proteomes" id="UP000273978"/>
    </source>
</evidence>
<reference evidence="1 2" key="1">
    <citation type="submission" date="2018-10" db="EMBL/GenBank/DDBJ databases">
        <title>Cultivation of a novel Methanohalophilus strain from Kebrit Deep of the Red Sea and a genomic comparison of members of the genus Methanohalophilus.</title>
        <authorList>
            <person name="Guan Y."/>
            <person name="Ngugi D.K."/>
            <person name="Stingl U."/>
        </authorList>
    </citation>
    <scope>NUCLEOTIDE SEQUENCE [LARGE SCALE GENOMIC DNA]</scope>
    <source>
        <strain evidence="1 2">DSM 10369</strain>
    </source>
</reference>
<gene>
    <name evidence="1" type="ORF">EDD83_00605</name>
</gene>
<organism evidence="1 2">
    <name type="scientific">Methanohalophilus euhalobius</name>
    <dbReference type="NCBI Taxonomy" id="51203"/>
    <lineage>
        <taxon>Archaea</taxon>
        <taxon>Methanobacteriati</taxon>
        <taxon>Methanobacteriota</taxon>
        <taxon>Stenosarchaea group</taxon>
        <taxon>Methanomicrobia</taxon>
        <taxon>Methanosarcinales</taxon>
        <taxon>Methanosarcinaceae</taxon>
        <taxon>Methanohalophilus</taxon>
    </lineage>
</organism>
<dbReference type="AlphaFoldDB" id="A0A3M9LHQ9"/>
<name>A0A3M9LHQ9_9EURY</name>
<dbReference type="EMBL" id="RJJF01000001">
    <property type="protein sequence ID" value="RNI12834.1"/>
    <property type="molecule type" value="Genomic_DNA"/>
</dbReference>